<feature type="transmembrane region" description="Helical" evidence="1">
    <location>
        <begin position="38"/>
        <end position="60"/>
    </location>
</feature>
<evidence type="ECO:0000313" key="3">
    <source>
        <dbReference type="Proteomes" id="UP000013015"/>
    </source>
</evidence>
<keyword evidence="1" id="KW-0472">Membrane</keyword>
<name>N6X8F7_9ACTO</name>
<organism evidence="2 3">
    <name type="scientific">Schaalia cardiffensis F0333</name>
    <dbReference type="NCBI Taxonomy" id="888050"/>
    <lineage>
        <taxon>Bacteria</taxon>
        <taxon>Bacillati</taxon>
        <taxon>Actinomycetota</taxon>
        <taxon>Actinomycetes</taxon>
        <taxon>Actinomycetales</taxon>
        <taxon>Actinomycetaceae</taxon>
        <taxon>Schaalia</taxon>
    </lineage>
</organism>
<evidence type="ECO:0000256" key="1">
    <source>
        <dbReference type="SAM" id="Phobius"/>
    </source>
</evidence>
<accession>N6X8F7</accession>
<protein>
    <submittedName>
        <fullName evidence="2">Uncharacterized protein</fullName>
    </submittedName>
</protein>
<evidence type="ECO:0000313" key="2">
    <source>
        <dbReference type="EMBL" id="ENO17448.1"/>
    </source>
</evidence>
<dbReference type="EMBL" id="AQHZ01000027">
    <property type="protein sequence ID" value="ENO17448.1"/>
    <property type="molecule type" value="Genomic_DNA"/>
</dbReference>
<dbReference type="AlphaFoldDB" id="N6X8F7"/>
<proteinExistence type="predicted"/>
<reference evidence="2 3" key="1">
    <citation type="submission" date="2013-03" db="EMBL/GenBank/DDBJ databases">
        <title>Reference genome for the Human Microbiome Project.</title>
        <authorList>
            <person name="Aqrawi P."/>
            <person name="Ayvaz T."/>
            <person name="Bess C."/>
            <person name="Blankenburg K."/>
            <person name="Coyle M."/>
            <person name="Deng J."/>
            <person name="Forbes L."/>
            <person name="Fowler G."/>
            <person name="Francisco L."/>
            <person name="Fu Q."/>
            <person name="Gibbs R."/>
            <person name="Gross S."/>
            <person name="Gubbala S."/>
            <person name="Hale W."/>
            <person name="Hemphill L."/>
            <person name="Highlander S."/>
            <person name="Hirani K."/>
            <person name="Jackson L."/>
            <person name="Jakkamsetti A."/>
            <person name="Javaid M."/>
            <person name="Jayaseelan J.C."/>
            <person name="Jiang H."/>
            <person name="Joshi V."/>
            <person name="Korchina V."/>
            <person name="Kovar C."/>
            <person name="Lara F."/>
            <person name="Lee S."/>
            <person name="Liu Y."/>
            <person name="Mata R."/>
            <person name="Mathew T."/>
            <person name="Munidasa M."/>
            <person name="Muzny D."/>
            <person name="Nazareth L."/>
            <person name="Ngo R."/>
            <person name="Nguyen L."/>
            <person name="Nguyen N."/>
            <person name="Okwuonu G."/>
            <person name="Ongeri F."/>
            <person name="Palculict T."/>
            <person name="Patil S."/>
            <person name="Petrosino J."/>
            <person name="Pham C."/>
            <person name="Pham P."/>
            <person name="Pu L.-L."/>
            <person name="Qin X."/>
            <person name="Qu J."/>
            <person name="Reid J."/>
            <person name="Ross M."/>
            <person name="Ruth R."/>
            <person name="Saada N."/>
            <person name="San Lucas F."/>
            <person name="Santibanez J."/>
            <person name="Shang Y."/>
            <person name="Simmons D."/>
            <person name="Song X.-Z."/>
            <person name="Tang L.-Y."/>
            <person name="Thornton R."/>
            <person name="Warren J."/>
            <person name="Weissenberger G."/>
            <person name="Wilczek-Boney K."/>
            <person name="Worley K."/>
            <person name="Youmans B."/>
            <person name="Zhang J."/>
            <person name="Zhang L."/>
            <person name="Zhao Z."/>
            <person name="Zhou C."/>
            <person name="Zhu D."/>
            <person name="Zhu Y."/>
        </authorList>
    </citation>
    <scope>NUCLEOTIDE SEQUENCE [LARGE SCALE GENOMIC DNA]</scope>
    <source>
        <strain evidence="2 3">F0333</strain>
    </source>
</reference>
<keyword evidence="1" id="KW-0812">Transmembrane</keyword>
<keyword evidence="1" id="KW-1133">Transmembrane helix</keyword>
<sequence>MDVTTSGLVAQVLVTLLVAWTFWTANTKENRLRGKVSVGVDCVFVLLIATGIPTGIAGSFKGGLDYTTSIGLLYLTYAAISIFALNTVASAIYPHLPIARDTKDVDGSGE</sequence>
<feature type="transmembrane region" description="Helical" evidence="1">
    <location>
        <begin position="72"/>
        <end position="93"/>
    </location>
</feature>
<feature type="transmembrane region" description="Helical" evidence="1">
    <location>
        <begin position="6"/>
        <end position="26"/>
    </location>
</feature>
<keyword evidence="3" id="KW-1185">Reference proteome</keyword>
<gene>
    <name evidence="2" type="ORF">HMPREF9004_1814</name>
</gene>
<comment type="caution">
    <text evidence="2">The sequence shown here is derived from an EMBL/GenBank/DDBJ whole genome shotgun (WGS) entry which is preliminary data.</text>
</comment>
<dbReference type="Proteomes" id="UP000013015">
    <property type="component" value="Unassembled WGS sequence"/>
</dbReference>
<dbReference type="HOGENOM" id="CLU_2165530_0_0_11"/>